<protein>
    <recommendedName>
        <fullName evidence="3">KIF-binding protein</fullName>
    </recommendedName>
</protein>
<evidence type="ECO:0000313" key="7">
    <source>
        <dbReference type="EnsemblMetazoa" id="XP_019756448.1"/>
    </source>
</evidence>
<dbReference type="Gene3D" id="1.25.40.10">
    <property type="entry name" value="Tetratricopeptide repeat domain"/>
    <property type="match status" value="1"/>
</dbReference>
<keyword evidence="8" id="KW-1185">Reference proteome</keyword>
<dbReference type="GO" id="GO:0000226">
    <property type="term" value="P:microtubule cytoskeleton organization"/>
    <property type="evidence" value="ECO:0007669"/>
    <property type="project" value="TreeGrafter"/>
</dbReference>
<dbReference type="GeneID" id="109535069"/>
<dbReference type="InterPro" id="IPR022083">
    <property type="entry name" value="KBP"/>
</dbReference>
<name>A0AAR5P5R1_DENPD</name>
<feature type="compositionally biased region" description="Acidic residues" evidence="6">
    <location>
        <begin position="540"/>
        <end position="552"/>
    </location>
</feature>
<dbReference type="AlphaFoldDB" id="A0AAR5P5R1"/>
<dbReference type="GO" id="GO:0021952">
    <property type="term" value="P:central nervous system projection neuron axonogenesis"/>
    <property type="evidence" value="ECO:0007669"/>
    <property type="project" value="TreeGrafter"/>
</dbReference>
<organism evidence="7 8">
    <name type="scientific">Dendroctonus ponderosae</name>
    <name type="common">Mountain pine beetle</name>
    <dbReference type="NCBI Taxonomy" id="77166"/>
    <lineage>
        <taxon>Eukaryota</taxon>
        <taxon>Metazoa</taxon>
        <taxon>Ecdysozoa</taxon>
        <taxon>Arthropoda</taxon>
        <taxon>Hexapoda</taxon>
        <taxon>Insecta</taxon>
        <taxon>Pterygota</taxon>
        <taxon>Neoptera</taxon>
        <taxon>Endopterygota</taxon>
        <taxon>Coleoptera</taxon>
        <taxon>Polyphaga</taxon>
        <taxon>Cucujiformia</taxon>
        <taxon>Curculionidae</taxon>
        <taxon>Scolytinae</taxon>
        <taxon>Dendroctonus</taxon>
    </lineage>
</organism>
<proteinExistence type="inferred from homology"/>
<reference evidence="8" key="1">
    <citation type="journal article" date="2013" name="Genome Biol.">
        <title>Draft genome of the mountain pine beetle, Dendroctonus ponderosae Hopkins, a major forest pest.</title>
        <authorList>
            <person name="Keeling C.I."/>
            <person name="Yuen M.M."/>
            <person name="Liao N.Y."/>
            <person name="Docking T.R."/>
            <person name="Chan S.K."/>
            <person name="Taylor G.A."/>
            <person name="Palmquist D.L."/>
            <person name="Jackman S.D."/>
            <person name="Nguyen A."/>
            <person name="Li M."/>
            <person name="Henderson H."/>
            <person name="Janes J.K."/>
            <person name="Zhao Y."/>
            <person name="Pandoh P."/>
            <person name="Moore R."/>
            <person name="Sperling F.A."/>
            <person name="Huber D.P."/>
            <person name="Birol I."/>
            <person name="Jones S.J."/>
            <person name="Bohlmann J."/>
        </authorList>
    </citation>
    <scope>NUCLEOTIDE SEQUENCE</scope>
</reference>
<dbReference type="GO" id="GO:1990535">
    <property type="term" value="P:neuron projection maintenance"/>
    <property type="evidence" value="ECO:0007669"/>
    <property type="project" value="TreeGrafter"/>
</dbReference>
<sequence length="552" mass="63254">MAENSEFVLVNDLQSCFNDLKKHSVSFKLGQAQPTVGDEMHNPLHQQFELILTKIEETLAKQHKESEEYLKVISMKASIIYEKAKILLSENLLTPSKTLLEESLELIKDFSDHPKVAFLHMRVVNHLTYVLSRLGFLQEAKELLLRAIEEETKCSPEVFSTDDLFLNTKKDPKVSVTKLNRLTINNMQMLAWIHARLGETEDNLKVQHDILQKQLDSCEGDVLRWAESCFRLGGMFIGQCDWPNAMYHLIAAESILNPLEVALIPNPEIHVAQADLARSWIYYGLQLFESSRKSLISKHIESDGIESEVLKKNSGSSESSSSKNPYHFQGLEIELPKAIPTGLIKNCDQAKGLFAYLQKWMKRVRLYYTLRDFPLQYVNSCLDLSELYRFVAFYEEDIESQYAVQKRRYDALETLSNILREVRPSCYLAVSVELTKELIEVQIEMINLNLKKLHRPTQGVFQPFHNSIELIRYFIGPNFEAKEDVLKKQMYALSAIHGKLNDVALSLNTSTEPSSVKDSEEAGSSGPEANEEKTEKIEDNQPEDETEEIKKE</sequence>
<keyword evidence="5" id="KW-0206">Cytoskeleton</keyword>
<dbReference type="Pfam" id="PF12309">
    <property type="entry name" value="KBP_C"/>
    <property type="match status" value="1"/>
</dbReference>
<reference evidence="7" key="2">
    <citation type="submission" date="2024-08" db="UniProtKB">
        <authorList>
            <consortium name="EnsemblMetazoa"/>
        </authorList>
    </citation>
    <scope>IDENTIFICATION</scope>
</reference>
<dbReference type="PANTHER" id="PTHR46321">
    <property type="entry name" value="KIF1-BINDING PROTEIN"/>
    <property type="match status" value="1"/>
</dbReference>
<feature type="compositionally biased region" description="Basic and acidic residues" evidence="6">
    <location>
        <begin position="530"/>
        <end position="539"/>
    </location>
</feature>
<accession>A0AAR5P5R1</accession>
<evidence type="ECO:0000256" key="3">
    <source>
        <dbReference type="ARBA" id="ARBA00016840"/>
    </source>
</evidence>
<dbReference type="Proteomes" id="UP000019118">
    <property type="component" value="Unassembled WGS sequence"/>
</dbReference>
<evidence type="ECO:0000256" key="4">
    <source>
        <dbReference type="ARBA" id="ARBA00022490"/>
    </source>
</evidence>
<comment type="similarity">
    <text evidence="2">Belongs to the KIF-binding protein family.</text>
</comment>
<evidence type="ECO:0000256" key="1">
    <source>
        <dbReference type="ARBA" id="ARBA00004245"/>
    </source>
</evidence>
<evidence type="ECO:0000256" key="2">
    <source>
        <dbReference type="ARBA" id="ARBA00010305"/>
    </source>
</evidence>
<keyword evidence="4" id="KW-0963">Cytoplasm</keyword>
<feature type="region of interest" description="Disordered" evidence="6">
    <location>
        <begin position="509"/>
        <end position="552"/>
    </location>
</feature>
<evidence type="ECO:0000256" key="5">
    <source>
        <dbReference type="ARBA" id="ARBA00023212"/>
    </source>
</evidence>
<comment type="subcellular location">
    <subcellularLocation>
        <location evidence="1">Cytoplasm</location>
        <location evidence="1">Cytoskeleton</location>
    </subcellularLocation>
</comment>
<evidence type="ECO:0000256" key="6">
    <source>
        <dbReference type="SAM" id="MobiDB-lite"/>
    </source>
</evidence>
<dbReference type="GO" id="GO:0005856">
    <property type="term" value="C:cytoskeleton"/>
    <property type="evidence" value="ECO:0007669"/>
    <property type="project" value="UniProtKB-SubCell"/>
</dbReference>
<evidence type="ECO:0000313" key="8">
    <source>
        <dbReference type="Proteomes" id="UP000019118"/>
    </source>
</evidence>
<dbReference type="InterPro" id="IPR011990">
    <property type="entry name" value="TPR-like_helical_dom_sf"/>
</dbReference>
<dbReference type="KEGG" id="dpa:109535069"/>
<dbReference type="PANTHER" id="PTHR46321:SF1">
    <property type="entry name" value="KIF-BINDING PROTEIN"/>
    <property type="match status" value="1"/>
</dbReference>
<dbReference type="EnsemblMetazoa" id="XM_019900889.1">
    <property type="protein sequence ID" value="XP_019756448.1"/>
    <property type="gene ID" value="LOC109535069"/>
</dbReference>